<protein>
    <submittedName>
        <fullName evidence="10">Uncharacterized protein</fullName>
    </submittedName>
</protein>
<comment type="subcellular location">
    <subcellularLocation>
        <location evidence="2">Cytoplasm</location>
    </subcellularLocation>
    <subcellularLocation>
        <location evidence="1">Golgi apparatus membrane</location>
        <topology evidence="1">Single-pass type II membrane protein</topology>
    </subcellularLocation>
</comment>
<evidence type="ECO:0000313" key="10">
    <source>
        <dbReference type="EMBL" id="GFN86723.1"/>
    </source>
</evidence>
<evidence type="ECO:0000256" key="6">
    <source>
        <dbReference type="ARBA" id="ARBA00022989"/>
    </source>
</evidence>
<gene>
    <name evidence="10" type="ORF">PoB_001322900</name>
</gene>
<evidence type="ECO:0000256" key="4">
    <source>
        <dbReference type="ARBA" id="ARBA00022692"/>
    </source>
</evidence>
<dbReference type="GO" id="GO:0000139">
    <property type="term" value="C:Golgi membrane"/>
    <property type="evidence" value="ECO:0007669"/>
    <property type="project" value="UniProtKB-SubCell"/>
</dbReference>
<dbReference type="InterPro" id="IPR038757">
    <property type="entry name" value="BRAP"/>
</dbReference>
<dbReference type="PANTHER" id="PTHR35259">
    <property type="entry name" value="BOMBESIN RECEPTOR-ACTIVATED PROTEIN C6ORF89"/>
    <property type="match status" value="1"/>
</dbReference>
<accession>A0AAV3YYA7</accession>
<evidence type="ECO:0000256" key="9">
    <source>
        <dbReference type="SAM" id="Phobius"/>
    </source>
</evidence>
<evidence type="ECO:0000256" key="8">
    <source>
        <dbReference type="ARBA" id="ARBA00023136"/>
    </source>
</evidence>
<evidence type="ECO:0000256" key="3">
    <source>
        <dbReference type="ARBA" id="ARBA00022490"/>
    </source>
</evidence>
<sequence>MDHFKICVDGFLGELADTRARGTCQALSNCLEKVFSSSHEKRSPPGTLDRSPYAPGMSKINEMSNLGLKNNDPVGVLEILDSPESSHFRPKIHYGNCHSARKQQNQADLMSKACTNDNTVVCKHSNSEKEGMSKKRSGVHKDDIWGRNFTFFAISNRETRKSKRSKSCFIAFGFALAVAVLSFAADYRHSAEAFDYLPLLAEEMNVTSAIIRALRLAILTMAPSLVSLYNAVSPDDLRDSGGSPKCLISNPWYKDPLWDYHCSVCAEIHTFATPAQSVNKNLTVAPWALRTLQPVLFRGWGSSVSLWDVHREVEAHPVVTTDSETLLTPSSNTSFHIKAWSDLAKPDLILRLSMDKKAHCLWYSRGYVHSHVFNQLFPRPSFVPTDTDISTTKFLLLDGQEVAAYTLNLKGSSTTLYMQGQGSREVSFIPRPVCRDLCSTVSAALRPGDVCE</sequence>
<dbReference type="AlphaFoldDB" id="A0AAV3YYA7"/>
<evidence type="ECO:0000256" key="2">
    <source>
        <dbReference type="ARBA" id="ARBA00004496"/>
    </source>
</evidence>
<proteinExistence type="predicted"/>
<dbReference type="PANTHER" id="PTHR35259:SF1">
    <property type="entry name" value="BOMBESIN RECEPTOR-ACTIVATED PROTEIN C6ORF89"/>
    <property type="match status" value="1"/>
</dbReference>
<keyword evidence="5" id="KW-0735">Signal-anchor</keyword>
<evidence type="ECO:0000256" key="1">
    <source>
        <dbReference type="ARBA" id="ARBA00004323"/>
    </source>
</evidence>
<dbReference type="Proteomes" id="UP000735302">
    <property type="component" value="Unassembled WGS sequence"/>
</dbReference>
<reference evidence="10 11" key="1">
    <citation type="journal article" date="2021" name="Elife">
        <title>Chloroplast acquisition without the gene transfer in kleptoplastic sea slugs, Plakobranchus ocellatus.</title>
        <authorList>
            <person name="Maeda T."/>
            <person name="Takahashi S."/>
            <person name="Yoshida T."/>
            <person name="Shimamura S."/>
            <person name="Takaki Y."/>
            <person name="Nagai Y."/>
            <person name="Toyoda A."/>
            <person name="Suzuki Y."/>
            <person name="Arimoto A."/>
            <person name="Ishii H."/>
            <person name="Satoh N."/>
            <person name="Nishiyama T."/>
            <person name="Hasebe M."/>
            <person name="Maruyama T."/>
            <person name="Minagawa J."/>
            <person name="Obokata J."/>
            <person name="Shigenobu S."/>
        </authorList>
    </citation>
    <scope>NUCLEOTIDE SEQUENCE [LARGE SCALE GENOMIC DNA]</scope>
</reference>
<name>A0AAV3YYA7_9GAST</name>
<organism evidence="10 11">
    <name type="scientific">Plakobranchus ocellatus</name>
    <dbReference type="NCBI Taxonomy" id="259542"/>
    <lineage>
        <taxon>Eukaryota</taxon>
        <taxon>Metazoa</taxon>
        <taxon>Spiralia</taxon>
        <taxon>Lophotrochozoa</taxon>
        <taxon>Mollusca</taxon>
        <taxon>Gastropoda</taxon>
        <taxon>Heterobranchia</taxon>
        <taxon>Euthyneura</taxon>
        <taxon>Panpulmonata</taxon>
        <taxon>Sacoglossa</taxon>
        <taxon>Placobranchoidea</taxon>
        <taxon>Plakobranchidae</taxon>
        <taxon>Plakobranchus</taxon>
    </lineage>
</organism>
<keyword evidence="7" id="KW-0333">Golgi apparatus</keyword>
<keyword evidence="3" id="KW-0963">Cytoplasm</keyword>
<comment type="caution">
    <text evidence="10">The sequence shown here is derived from an EMBL/GenBank/DDBJ whole genome shotgun (WGS) entry which is preliminary data.</text>
</comment>
<evidence type="ECO:0000256" key="5">
    <source>
        <dbReference type="ARBA" id="ARBA00022968"/>
    </source>
</evidence>
<keyword evidence="4 9" id="KW-0812">Transmembrane</keyword>
<feature type="transmembrane region" description="Helical" evidence="9">
    <location>
        <begin position="167"/>
        <end position="185"/>
    </location>
</feature>
<keyword evidence="8 9" id="KW-0472">Membrane</keyword>
<keyword evidence="6 9" id="KW-1133">Transmembrane helix</keyword>
<dbReference type="EMBL" id="BLXT01001596">
    <property type="protein sequence ID" value="GFN86723.1"/>
    <property type="molecule type" value="Genomic_DNA"/>
</dbReference>
<keyword evidence="11" id="KW-1185">Reference proteome</keyword>
<evidence type="ECO:0000313" key="11">
    <source>
        <dbReference type="Proteomes" id="UP000735302"/>
    </source>
</evidence>
<evidence type="ECO:0000256" key="7">
    <source>
        <dbReference type="ARBA" id="ARBA00023034"/>
    </source>
</evidence>